<dbReference type="GO" id="GO:0006357">
    <property type="term" value="P:regulation of transcription by RNA polymerase II"/>
    <property type="evidence" value="ECO:0007669"/>
    <property type="project" value="InterPro"/>
</dbReference>
<comment type="similarity">
    <text evidence="2 8">Belongs to the Mediator complex subunit 17 family.</text>
</comment>
<keyword evidence="8" id="KW-0010">Activator</keyword>
<dbReference type="AlphaFoldDB" id="A0A6A6BLW8"/>
<proteinExistence type="inferred from homology"/>
<evidence type="ECO:0000256" key="3">
    <source>
        <dbReference type="ARBA" id="ARBA00019610"/>
    </source>
</evidence>
<name>A0A6A6BLW8_9PEZI</name>
<dbReference type="GO" id="GO:0016592">
    <property type="term" value="C:mediator complex"/>
    <property type="evidence" value="ECO:0007669"/>
    <property type="project" value="InterPro"/>
</dbReference>
<dbReference type="OrthoDB" id="5319830at2759"/>
<dbReference type="GO" id="GO:0003712">
    <property type="term" value="F:transcription coregulator activity"/>
    <property type="evidence" value="ECO:0007669"/>
    <property type="project" value="InterPro"/>
</dbReference>
<evidence type="ECO:0000256" key="9">
    <source>
        <dbReference type="SAM" id="Coils"/>
    </source>
</evidence>
<feature type="region of interest" description="Disordered" evidence="10">
    <location>
        <begin position="1"/>
        <end position="25"/>
    </location>
</feature>
<organism evidence="11 12">
    <name type="scientific">Aplosporella prunicola CBS 121167</name>
    <dbReference type="NCBI Taxonomy" id="1176127"/>
    <lineage>
        <taxon>Eukaryota</taxon>
        <taxon>Fungi</taxon>
        <taxon>Dikarya</taxon>
        <taxon>Ascomycota</taxon>
        <taxon>Pezizomycotina</taxon>
        <taxon>Dothideomycetes</taxon>
        <taxon>Dothideomycetes incertae sedis</taxon>
        <taxon>Botryosphaeriales</taxon>
        <taxon>Aplosporellaceae</taxon>
        <taxon>Aplosporella</taxon>
    </lineage>
</organism>
<keyword evidence="9" id="KW-0175">Coiled coil</keyword>
<evidence type="ECO:0000256" key="5">
    <source>
        <dbReference type="ARBA" id="ARBA00023163"/>
    </source>
</evidence>
<keyword evidence="6 8" id="KW-0539">Nucleus</keyword>
<keyword evidence="5 8" id="KW-0804">Transcription</keyword>
<reference evidence="11" key="1">
    <citation type="journal article" date="2020" name="Stud. Mycol.">
        <title>101 Dothideomycetes genomes: a test case for predicting lifestyles and emergence of pathogens.</title>
        <authorList>
            <person name="Haridas S."/>
            <person name="Albert R."/>
            <person name="Binder M."/>
            <person name="Bloem J."/>
            <person name="Labutti K."/>
            <person name="Salamov A."/>
            <person name="Andreopoulos B."/>
            <person name="Baker S."/>
            <person name="Barry K."/>
            <person name="Bills G."/>
            <person name="Bluhm B."/>
            <person name="Cannon C."/>
            <person name="Castanera R."/>
            <person name="Culley D."/>
            <person name="Daum C."/>
            <person name="Ezra D."/>
            <person name="Gonzalez J."/>
            <person name="Henrissat B."/>
            <person name="Kuo A."/>
            <person name="Liang C."/>
            <person name="Lipzen A."/>
            <person name="Lutzoni F."/>
            <person name="Magnuson J."/>
            <person name="Mondo S."/>
            <person name="Nolan M."/>
            <person name="Ohm R."/>
            <person name="Pangilinan J."/>
            <person name="Park H.-J."/>
            <person name="Ramirez L."/>
            <person name="Alfaro M."/>
            <person name="Sun H."/>
            <person name="Tritt A."/>
            <person name="Yoshinaga Y."/>
            <person name="Zwiers L.-H."/>
            <person name="Turgeon B."/>
            <person name="Goodwin S."/>
            <person name="Spatafora J."/>
            <person name="Crous P."/>
            <person name="Grigoriev I."/>
        </authorList>
    </citation>
    <scope>NUCLEOTIDE SEQUENCE</scope>
    <source>
        <strain evidence="11">CBS 121167</strain>
    </source>
</reference>
<evidence type="ECO:0000313" key="11">
    <source>
        <dbReference type="EMBL" id="KAF2145102.1"/>
    </source>
</evidence>
<comment type="function">
    <text evidence="8">Component of the Mediator complex, a coactivator involved in the regulated transcription of nearly all RNA polymerase II-dependent genes. Mediator functions as a bridge to convey information from gene-specific regulatory proteins to the basal RNA polymerase II transcription machinery. Mediator is recruited to promoters by direct interactions with regulatory proteins and serves as a scaffold for the assembly of a functional preinitiation complex with RNA polymerase II and the general transcription factors.</text>
</comment>
<feature type="coiled-coil region" evidence="9">
    <location>
        <begin position="65"/>
        <end position="92"/>
    </location>
</feature>
<dbReference type="EMBL" id="ML995478">
    <property type="protein sequence ID" value="KAF2145102.1"/>
    <property type="molecule type" value="Genomic_DNA"/>
</dbReference>
<sequence>MTDPSSSSAPNSPFPLSLRPWPNQGEKDEPLIIQLARISHQFGQYRHVTEEKLQGMIIDEEAGIVQTAEGQDEEEEETADDVKKRVEELAKAKGEMFRHINDAQQEVLYAIDFLGLLLSKDSARAKDQMSPALKTSGIPEGSFGYDKWPVKQPDARQKKQEDLVAKGWTMDSLGTSADNLLQAATRLEKEVRKETQYWGQILSITKKGWSLRRVPREPGTLGVSFGFAEASDQFKARGFAPLRTRDDGSIILDQTLVQQPKSVRVRIVQDGKVVGSSHQGSLAFAPHSDQEIEDLIRRARDSLFEQELFHEMAMETRGLLSNNVRFRDNVIIIPTGLAHESEDEVRREIHVDLILLEEAEELLPDHTDDQLARDIAVALRMLLSHAHRQRLKRRSMPPAPLTERKRVDQPPPMIRTLLNYIHHYAATNHLRSYLEAHSRALTKAGLQLSFDLERTQSNIKDLMDEKRSAISRVTFIDMIMSALTHPLQATFSITLPSSASDSKPQQINIVLRTLVQPPIQGTEIMVSLPATLTRLLYLDAPGATNSQKRLTFDTMNDLTSYLDVGLAIDIVHNLLKSELSGFRAIEREPELETLFKVEAPSVESKPPKKTLRIGLQLSGPGVLKAKACPADGESADEEIVWSGNKDEVRPLREVIKKLAGTGN</sequence>
<accession>A0A6A6BLW8</accession>
<comment type="subunit">
    <text evidence="8">Component of the Mediator complex.</text>
</comment>
<evidence type="ECO:0000256" key="8">
    <source>
        <dbReference type="RuleBase" id="RU364140"/>
    </source>
</evidence>
<gene>
    <name evidence="8" type="primary">MED17</name>
    <name evidence="11" type="ORF">K452DRAFT_356423</name>
</gene>
<evidence type="ECO:0000256" key="2">
    <source>
        <dbReference type="ARBA" id="ARBA00005635"/>
    </source>
</evidence>
<evidence type="ECO:0000256" key="6">
    <source>
        <dbReference type="ARBA" id="ARBA00023242"/>
    </source>
</evidence>
<dbReference type="InterPro" id="IPR019313">
    <property type="entry name" value="Mediator_Med17"/>
</dbReference>
<dbReference type="Gene3D" id="6.10.250.2620">
    <property type="match status" value="1"/>
</dbReference>
<comment type="subcellular location">
    <subcellularLocation>
        <location evidence="1 8">Nucleus</location>
    </subcellularLocation>
</comment>
<dbReference type="GO" id="GO:0070847">
    <property type="term" value="C:core mediator complex"/>
    <property type="evidence" value="ECO:0007669"/>
    <property type="project" value="TreeGrafter"/>
</dbReference>
<keyword evidence="4 8" id="KW-0805">Transcription regulation</keyword>
<dbReference type="PANTHER" id="PTHR13114:SF7">
    <property type="entry name" value="MEDIATOR OF RNA POLYMERASE II TRANSCRIPTION SUBUNIT 17"/>
    <property type="match status" value="1"/>
</dbReference>
<protein>
    <recommendedName>
        <fullName evidence="3 8">Mediator of RNA polymerase II transcription subunit 17</fullName>
    </recommendedName>
    <alternativeName>
        <fullName evidence="7 8">Mediator complex subunit 17</fullName>
    </alternativeName>
</protein>
<feature type="compositionally biased region" description="Low complexity" evidence="10">
    <location>
        <begin position="1"/>
        <end position="17"/>
    </location>
</feature>
<evidence type="ECO:0000313" key="12">
    <source>
        <dbReference type="Proteomes" id="UP000799438"/>
    </source>
</evidence>
<evidence type="ECO:0000256" key="4">
    <source>
        <dbReference type="ARBA" id="ARBA00023015"/>
    </source>
</evidence>
<dbReference type="Pfam" id="PF10156">
    <property type="entry name" value="Med17"/>
    <property type="match status" value="1"/>
</dbReference>
<dbReference type="PANTHER" id="PTHR13114">
    <property type="entry name" value="MEDIATOR OF RNA POLYMERASE II TRANSCRIPTION SUBUNIT 17"/>
    <property type="match status" value="1"/>
</dbReference>
<evidence type="ECO:0000256" key="1">
    <source>
        <dbReference type="ARBA" id="ARBA00004123"/>
    </source>
</evidence>
<evidence type="ECO:0000256" key="7">
    <source>
        <dbReference type="ARBA" id="ARBA00032014"/>
    </source>
</evidence>
<evidence type="ECO:0000256" key="10">
    <source>
        <dbReference type="SAM" id="MobiDB-lite"/>
    </source>
</evidence>
<dbReference type="Proteomes" id="UP000799438">
    <property type="component" value="Unassembled WGS sequence"/>
</dbReference>
<keyword evidence="12" id="KW-1185">Reference proteome</keyword>